<evidence type="ECO:0000259" key="1">
    <source>
        <dbReference type="Pfam" id="PF13649"/>
    </source>
</evidence>
<dbReference type="InterPro" id="IPR053173">
    <property type="entry name" value="SAM-binding_MTase"/>
</dbReference>
<dbReference type="Pfam" id="PF13649">
    <property type="entry name" value="Methyltransf_25"/>
    <property type="match status" value="1"/>
</dbReference>
<feature type="domain" description="Methyltransferase" evidence="1">
    <location>
        <begin position="187"/>
        <end position="281"/>
    </location>
</feature>
<sequence length="367" mass="39089">MTTETPSPTSASTAPSADAFAERLFTAALATVETMSIYLGDRLGWYTALVEHGPLTVDELADRTGTSLRYAREWLEMQAAYSILDADLSADPIRFGISPGVAEVLTDTNSLAYLGALPRMNAAAFAKLPELLDAYRTGGGVSWEELGVDARESQAALNRPWFDRELAPALAKVEHLHERLSHPGAVIADIGFGGGYSTIALAKAYPEARFVGLDVDQASVEMARRNAAAAGVDGRVRFVLADGAEAAASGPFDAAFAFECIHDMPRPVEVLAAARAALAPGATMVVMDEAVSDEFAGPADDLDKLMYGFSLFVCLPDGMSSPPSVATGTVMRPSTLRSYATEAGFGRVDVLPIEDFAFFRFYELIPD</sequence>
<dbReference type="GO" id="GO:0032259">
    <property type="term" value="P:methylation"/>
    <property type="evidence" value="ECO:0007669"/>
    <property type="project" value="UniProtKB-KW"/>
</dbReference>
<dbReference type="PANTHER" id="PTHR45128:SF2">
    <property type="entry name" value="METHYLTRANSFERASE DOMAIN-CONTAINING PROTEIN"/>
    <property type="match status" value="1"/>
</dbReference>
<organism evidence="2 3">
    <name type="scientific">Gordonia sesuvii</name>
    <dbReference type="NCBI Taxonomy" id="3116777"/>
    <lineage>
        <taxon>Bacteria</taxon>
        <taxon>Bacillati</taxon>
        <taxon>Actinomycetota</taxon>
        <taxon>Actinomycetes</taxon>
        <taxon>Mycobacteriales</taxon>
        <taxon>Gordoniaceae</taxon>
        <taxon>Gordonia</taxon>
    </lineage>
</organism>
<keyword evidence="2" id="KW-0808">Transferase</keyword>
<comment type="caution">
    <text evidence="2">The sequence shown here is derived from an EMBL/GenBank/DDBJ whole genome shotgun (WGS) entry which is preliminary data.</text>
</comment>
<reference evidence="2 3" key="1">
    <citation type="submission" date="2024-01" db="EMBL/GenBank/DDBJ databases">
        <title>Draft genome sequence of Gordonia sp. LSe1-13.</title>
        <authorList>
            <person name="Suphannarot A."/>
            <person name="Mingma R."/>
        </authorList>
    </citation>
    <scope>NUCLEOTIDE SEQUENCE [LARGE SCALE GENOMIC DNA]</scope>
    <source>
        <strain evidence="2 3">LSe1-13</strain>
    </source>
</reference>
<dbReference type="InterPro" id="IPR029063">
    <property type="entry name" value="SAM-dependent_MTases_sf"/>
</dbReference>
<dbReference type="RefSeq" id="WP_330434873.1">
    <property type="nucleotide sequence ID" value="NZ_JAZDUF010000006.1"/>
</dbReference>
<keyword evidence="3" id="KW-1185">Reference proteome</keyword>
<accession>A0ABU7MHI4</accession>
<dbReference type="InterPro" id="IPR036390">
    <property type="entry name" value="WH_DNA-bd_sf"/>
</dbReference>
<dbReference type="Gene3D" id="3.40.50.150">
    <property type="entry name" value="Vaccinia Virus protein VP39"/>
    <property type="match status" value="1"/>
</dbReference>
<gene>
    <name evidence="2" type="ORF">VZC37_19685</name>
</gene>
<keyword evidence="2" id="KW-0489">Methyltransferase</keyword>
<dbReference type="CDD" id="cd02440">
    <property type="entry name" value="AdoMet_MTases"/>
    <property type="match status" value="1"/>
</dbReference>
<dbReference type="EMBL" id="JAZDUF010000006">
    <property type="protein sequence ID" value="MEE3852572.1"/>
    <property type="molecule type" value="Genomic_DNA"/>
</dbReference>
<dbReference type="PANTHER" id="PTHR45128">
    <property type="entry name" value="METHYLTRANSFERASE TYPE 11"/>
    <property type="match status" value="1"/>
</dbReference>
<dbReference type="Proteomes" id="UP001347146">
    <property type="component" value="Unassembled WGS sequence"/>
</dbReference>
<dbReference type="InterPro" id="IPR041698">
    <property type="entry name" value="Methyltransf_25"/>
</dbReference>
<dbReference type="Gene3D" id="1.10.10.10">
    <property type="entry name" value="Winged helix-like DNA-binding domain superfamily/Winged helix DNA-binding domain"/>
    <property type="match status" value="1"/>
</dbReference>
<evidence type="ECO:0000313" key="3">
    <source>
        <dbReference type="Proteomes" id="UP001347146"/>
    </source>
</evidence>
<dbReference type="GO" id="GO:0008168">
    <property type="term" value="F:methyltransferase activity"/>
    <property type="evidence" value="ECO:0007669"/>
    <property type="project" value="UniProtKB-KW"/>
</dbReference>
<dbReference type="InterPro" id="IPR036388">
    <property type="entry name" value="WH-like_DNA-bd_sf"/>
</dbReference>
<proteinExistence type="predicted"/>
<dbReference type="SUPFAM" id="SSF53335">
    <property type="entry name" value="S-adenosyl-L-methionine-dependent methyltransferases"/>
    <property type="match status" value="1"/>
</dbReference>
<protein>
    <submittedName>
        <fullName evidence="2">Methyltransferase domain-containing protein</fullName>
    </submittedName>
</protein>
<name>A0ABU7MHI4_9ACTN</name>
<evidence type="ECO:0000313" key="2">
    <source>
        <dbReference type="EMBL" id="MEE3852572.1"/>
    </source>
</evidence>
<dbReference type="SUPFAM" id="SSF46785">
    <property type="entry name" value="Winged helix' DNA-binding domain"/>
    <property type="match status" value="1"/>
</dbReference>